<dbReference type="EMBL" id="CP140158">
    <property type="protein sequence ID" value="WQG84465.1"/>
    <property type="molecule type" value="Genomic_DNA"/>
</dbReference>
<keyword evidence="2" id="KW-0813">Transport</keyword>
<dbReference type="RefSeq" id="WP_018624936.1">
    <property type="nucleotide sequence ID" value="NZ_CP140158.1"/>
</dbReference>
<evidence type="ECO:0000256" key="1">
    <source>
        <dbReference type="ARBA" id="ARBA00009477"/>
    </source>
</evidence>
<dbReference type="InterPro" id="IPR058791">
    <property type="entry name" value="3HB_CusB"/>
</dbReference>
<evidence type="ECO:0000259" key="9">
    <source>
        <dbReference type="Pfam" id="PF25967"/>
    </source>
</evidence>
<dbReference type="Pfam" id="PF25919">
    <property type="entry name" value="BSH_CusB"/>
    <property type="match status" value="1"/>
</dbReference>
<feature type="compositionally biased region" description="Basic and acidic residues" evidence="3">
    <location>
        <begin position="489"/>
        <end position="512"/>
    </location>
</feature>
<reference evidence="10 11" key="1">
    <citation type="submission" date="2023-11" db="EMBL/GenBank/DDBJ databases">
        <title>MicrobeMod: A computational toolkit for identifying prokaryotic methylation and restriction-modification with nanopore sequencing.</title>
        <authorList>
            <person name="Crits-Christoph A."/>
            <person name="Kang S.C."/>
            <person name="Lee H."/>
            <person name="Ostrov N."/>
        </authorList>
    </citation>
    <scope>NUCLEOTIDE SEQUENCE [LARGE SCALE GENOMIC DNA]</scope>
    <source>
        <strain evidence="10 11">DSMZ 16071</strain>
    </source>
</reference>
<dbReference type="Pfam" id="PF25967">
    <property type="entry name" value="RND-MFP_C"/>
    <property type="match status" value="1"/>
</dbReference>
<protein>
    <submittedName>
        <fullName evidence="10">Efflux RND transporter periplasmic adaptor subunit</fullName>
    </submittedName>
</protein>
<dbReference type="Pfam" id="PF25869">
    <property type="entry name" value="3HB_CusB"/>
    <property type="match status" value="1"/>
</dbReference>
<comment type="similarity">
    <text evidence="1">Belongs to the membrane fusion protein (MFP) (TC 8.A.1) family.</text>
</comment>
<feature type="transmembrane region" description="Helical" evidence="4">
    <location>
        <begin position="7"/>
        <end position="26"/>
    </location>
</feature>
<accession>A0ABZ0X1N5</accession>
<feature type="domain" description="Multidrug resistance protein MdtA-like C-terminal permuted SH3" evidence="9">
    <location>
        <begin position="319"/>
        <end position="376"/>
    </location>
</feature>
<dbReference type="InterPro" id="IPR058792">
    <property type="entry name" value="Beta-barrel_RND_2"/>
</dbReference>
<dbReference type="Pfam" id="PF19335">
    <property type="entry name" value="HMBD"/>
    <property type="match status" value="1"/>
</dbReference>
<evidence type="ECO:0000256" key="2">
    <source>
        <dbReference type="ARBA" id="ARBA00022448"/>
    </source>
</evidence>
<dbReference type="Pfam" id="PF11604">
    <property type="entry name" value="CusF_Ec"/>
    <property type="match status" value="1"/>
</dbReference>
<keyword evidence="11" id="KW-1185">Reference proteome</keyword>
<evidence type="ECO:0000259" key="6">
    <source>
        <dbReference type="Pfam" id="PF25869"/>
    </source>
</evidence>
<feature type="domain" description="CusB-like three alpha-helical bundle" evidence="6">
    <location>
        <begin position="154"/>
        <end position="200"/>
    </location>
</feature>
<feature type="region of interest" description="Disordered" evidence="3">
    <location>
        <begin position="489"/>
        <end position="549"/>
    </location>
</feature>
<evidence type="ECO:0000259" key="7">
    <source>
        <dbReference type="Pfam" id="PF25919"/>
    </source>
</evidence>
<dbReference type="PANTHER" id="PTHR30097:SF15">
    <property type="entry name" value="CATION EFFLUX SYSTEM PROTEIN CUSB"/>
    <property type="match status" value="1"/>
</dbReference>
<name>A0ABZ0X1N5_9GAMM</name>
<organism evidence="10 11">
    <name type="scientific">Kangiella aquimarina</name>
    <dbReference type="NCBI Taxonomy" id="261965"/>
    <lineage>
        <taxon>Bacteria</taxon>
        <taxon>Pseudomonadati</taxon>
        <taxon>Pseudomonadota</taxon>
        <taxon>Gammaproteobacteria</taxon>
        <taxon>Kangiellales</taxon>
        <taxon>Kangiellaceae</taxon>
        <taxon>Kangiella</taxon>
    </lineage>
</organism>
<sequence length="549" mass="61497">MNLLTKTITGVLIGAFLGAMGVWLLSNTTTDSNEEKPLYWVAPMDPNYKRDKPGKSPMGMDLIPVYEEKGNGKSQGTISINPDVVNNLGVRTVEVKSGDMNNTVQTVGYVQYDEDRLLHIHPRVEGWIDKLYVKAAGEPVIKGQPIYELYAPTLVNAQEELLLALRRKDPILIRAANERLAALQVPQSEIGRVRKTGQVSQTIQVSAPQAGVVDKLMVREGMFVKPGESIMAIAQLDHIWVIGEVFEREASFVSVGDVVRMHLNYLPGREWLGRVDYIYPSLNNVTRTAQVRVHFNNPDSYLKPGMFAQMRIEAKPMSNVLLIPREALIRTGNQSRVVLAMEGGHFKSVAVKVGHINNEQAEIISGLEAGDRIVTSAHFLIDSESSKTSDFQRMNHESGNAGATPQPQSVWVAARIESIMDNHRMLVLEHDPVDAWQWPAMTMDFSVAANVDLMGLKPDMRLHVEITKQIDNEYIVSQIHRPDATNKMKMDKAEDQEVHSSGHSDIEMDHSQHQSSQNEYLEKSHGQHKAKNHEGMDMDHVQENMEVQP</sequence>
<evidence type="ECO:0000259" key="8">
    <source>
        <dbReference type="Pfam" id="PF25954"/>
    </source>
</evidence>
<feature type="domain" description="CusB-like beta-barrel" evidence="8">
    <location>
        <begin position="239"/>
        <end position="314"/>
    </location>
</feature>
<dbReference type="InterPro" id="IPR042230">
    <property type="entry name" value="CusF_sf"/>
</dbReference>
<dbReference type="Gene3D" id="2.40.420.20">
    <property type="match status" value="1"/>
</dbReference>
<dbReference type="Gene3D" id="2.40.50.320">
    <property type="entry name" value="Copper binding periplasmic protein CusF"/>
    <property type="match status" value="1"/>
</dbReference>
<feature type="domain" description="Heavy metal binding" evidence="5">
    <location>
        <begin position="39"/>
        <end position="65"/>
    </location>
</feature>
<evidence type="ECO:0000313" key="11">
    <source>
        <dbReference type="Proteomes" id="UP001324185"/>
    </source>
</evidence>
<dbReference type="InterPro" id="IPR021647">
    <property type="entry name" value="CusF_Ec"/>
</dbReference>
<proteinExistence type="inferred from homology"/>
<dbReference type="InterPro" id="IPR058790">
    <property type="entry name" value="BSH_CusB"/>
</dbReference>
<dbReference type="InterPro" id="IPR006143">
    <property type="entry name" value="RND_pump_MFP"/>
</dbReference>
<dbReference type="InterPro" id="IPR045800">
    <property type="entry name" value="HMBD"/>
</dbReference>
<keyword evidence="4" id="KW-1133">Transmembrane helix</keyword>
<dbReference type="NCBIfam" id="TIGR01730">
    <property type="entry name" value="RND_mfp"/>
    <property type="match status" value="1"/>
</dbReference>
<evidence type="ECO:0000313" key="10">
    <source>
        <dbReference type="EMBL" id="WQG84465.1"/>
    </source>
</evidence>
<keyword evidence="4" id="KW-0812">Transmembrane</keyword>
<dbReference type="InterPro" id="IPR058627">
    <property type="entry name" value="MdtA-like_C"/>
</dbReference>
<dbReference type="PANTHER" id="PTHR30097">
    <property type="entry name" value="CATION EFFLUX SYSTEM PROTEIN CUSB"/>
    <property type="match status" value="1"/>
</dbReference>
<dbReference type="Pfam" id="PF25954">
    <property type="entry name" value="Beta-barrel_RND_2"/>
    <property type="match status" value="1"/>
</dbReference>
<dbReference type="Proteomes" id="UP001324185">
    <property type="component" value="Chromosome"/>
</dbReference>
<keyword evidence="4" id="KW-0472">Membrane</keyword>
<dbReference type="Gene3D" id="2.40.30.170">
    <property type="match status" value="1"/>
</dbReference>
<evidence type="ECO:0000256" key="4">
    <source>
        <dbReference type="SAM" id="Phobius"/>
    </source>
</evidence>
<evidence type="ECO:0000256" key="3">
    <source>
        <dbReference type="SAM" id="MobiDB-lite"/>
    </source>
</evidence>
<gene>
    <name evidence="10" type="ORF">SR900_08305</name>
</gene>
<feature type="domain" description="CusB-like barrel-sandwich hybrid" evidence="7">
    <location>
        <begin position="119"/>
        <end position="234"/>
    </location>
</feature>
<dbReference type="InterPro" id="IPR051909">
    <property type="entry name" value="MFP_Cation_Efflux"/>
</dbReference>
<feature type="compositionally biased region" description="Basic and acidic residues" evidence="3">
    <location>
        <begin position="532"/>
        <end position="543"/>
    </location>
</feature>
<dbReference type="Gene3D" id="6.10.140.730">
    <property type="match status" value="1"/>
</dbReference>
<dbReference type="SUPFAM" id="SSF111369">
    <property type="entry name" value="HlyD-like secretion proteins"/>
    <property type="match status" value="1"/>
</dbReference>
<evidence type="ECO:0000259" key="5">
    <source>
        <dbReference type="Pfam" id="PF19335"/>
    </source>
</evidence>